<name>A0ABZ2M7G0_9BACT</name>
<dbReference type="Proteomes" id="UP001370348">
    <property type="component" value="Chromosome"/>
</dbReference>
<gene>
    <name evidence="1" type="ORF">LZC94_14520</name>
</gene>
<evidence type="ECO:0000313" key="2">
    <source>
        <dbReference type="Proteomes" id="UP001370348"/>
    </source>
</evidence>
<sequence length="55" mass="5845">MVAALGMRRASRASQRVACAFAFQAFVGIAHSVRIGGQYATASSSVIARCAEVWR</sequence>
<organism evidence="1 2">
    <name type="scientific">Pendulispora albinea</name>
    <dbReference type="NCBI Taxonomy" id="2741071"/>
    <lineage>
        <taxon>Bacteria</taxon>
        <taxon>Pseudomonadati</taxon>
        <taxon>Myxococcota</taxon>
        <taxon>Myxococcia</taxon>
        <taxon>Myxococcales</taxon>
        <taxon>Sorangiineae</taxon>
        <taxon>Pendulisporaceae</taxon>
        <taxon>Pendulispora</taxon>
    </lineage>
</organism>
<dbReference type="RefSeq" id="WP_394828073.1">
    <property type="nucleotide sequence ID" value="NZ_CP089984.1"/>
</dbReference>
<keyword evidence="2" id="KW-1185">Reference proteome</keyword>
<proteinExistence type="predicted"/>
<reference evidence="1 2" key="1">
    <citation type="submission" date="2021-12" db="EMBL/GenBank/DDBJ databases">
        <title>Discovery of the Pendulisporaceae a myxobacterial family with distinct sporulation behavior and unique specialized metabolism.</title>
        <authorList>
            <person name="Garcia R."/>
            <person name="Popoff A."/>
            <person name="Bader C.D."/>
            <person name="Loehr J."/>
            <person name="Walesch S."/>
            <person name="Walt C."/>
            <person name="Boldt J."/>
            <person name="Bunk B."/>
            <person name="Haeckl F.J.F.P.J."/>
            <person name="Gunesch A.P."/>
            <person name="Birkelbach J."/>
            <person name="Nuebel U."/>
            <person name="Pietschmann T."/>
            <person name="Bach T."/>
            <person name="Mueller R."/>
        </authorList>
    </citation>
    <scope>NUCLEOTIDE SEQUENCE [LARGE SCALE GENOMIC DNA]</scope>
    <source>
        <strain evidence="1 2">MSr11954</strain>
    </source>
</reference>
<evidence type="ECO:0000313" key="1">
    <source>
        <dbReference type="EMBL" id="WXB18444.1"/>
    </source>
</evidence>
<accession>A0ABZ2M7G0</accession>
<dbReference type="EMBL" id="CP089984">
    <property type="protein sequence ID" value="WXB18444.1"/>
    <property type="molecule type" value="Genomic_DNA"/>
</dbReference>
<protein>
    <submittedName>
        <fullName evidence="1">Uncharacterized protein</fullName>
    </submittedName>
</protein>